<sequence>MSTTPSRSKQQIAPITALTSSSLSELVTDHPTIKRIKMLAYLRGGGATAEPAASTKGKGKGKPKAGAKKKGNTNKKLPGTPPAIGERKRPGTSGTELDLRTNRMEASSAFLAAQKAEREYRARRQAKIARDDVEVARVHLGEATKQFRAGVAALTTAIRLMPAVMREKNSQIKEQRAKEKAEREEKAKK</sequence>
<dbReference type="OrthoDB" id="4771937at2759"/>
<gene>
    <name evidence="2" type="ORF">HYFRA_00009128</name>
</gene>
<feature type="region of interest" description="Disordered" evidence="1">
    <location>
        <begin position="167"/>
        <end position="189"/>
    </location>
</feature>
<feature type="non-terminal residue" evidence="2">
    <location>
        <position position="189"/>
    </location>
</feature>
<dbReference type="EMBL" id="CAJVRL010000055">
    <property type="protein sequence ID" value="CAG8954028.1"/>
    <property type="molecule type" value="Genomic_DNA"/>
</dbReference>
<dbReference type="Proteomes" id="UP000696280">
    <property type="component" value="Unassembled WGS sequence"/>
</dbReference>
<reference evidence="2" key="1">
    <citation type="submission" date="2021-07" db="EMBL/GenBank/DDBJ databases">
        <authorList>
            <person name="Durling M."/>
        </authorList>
    </citation>
    <scope>NUCLEOTIDE SEQUENCE</scope>
</reference>
<accession>A0A9N9KWR3</accession>
<organism evidence="2 3">
    <name type="scientific">Hymenoscyphus fraxineus</name>
    <dbReference type="NCBI Taxonomy" id="746836"/>
    <lineage>
        <taxon>Eukaryota</taxon>
        <taxon>Fungi</taxon>
        <taxon>Dikarya</taxon>
        <taxon>Ascomycota</taxon>
        <taxon>Pezizomycotina</taxon>
        <taxon>Leotiomycetes</taxon>
        <taxon>Helotiales</taxon>
        <taxon>Helotiaceae</taxon>
        <taxon>Hymenoscyphus</taxon>
    </lineage>
</organism>
<proteinExistence type="predicted"/>
<keyword evidence="3" id="KW-1185">Reference proteome</keyword>
<evidence type="ECO:0000313" key="3">
    <source>
        <dbReference type="Proteomes" id="UP000696280"/>
    </source>
</evidence>
<feature type="region of interest" description="Disordered" evidence="1">
    <location>
        <begin position="45"/>
        <end position="102"/>
    </location>
</feature>
<protein>
    <submittedName>
        <fullName evidence="2">Uncharacterized protein</fullName>
    </submittedName>
</protein>
<evidence type="ECO:0000256" key="1">
    <source>
        <dbReference type="SAM" id="MobiDB-lite"/>
    </source>
</evidence>
<feature type="compositionally biased region" description="Basic residues" evidence="1">
    <location>
        <begin position="57"/>
        <end position="73"/>
    </location>
</feature>
<feature type="region of interest" description="Disordered" evidence="1">
    <location>
        <begin position="1"/>
        <end position="25"/>
    </location>
</feature>
<comment type="caution">
    <text evidence="2">The sequence shown here is derived from an EMBL/GenBank/DDBJ whole genome shotgun (WGS) entry which is preliminary data.</text>
</comment>
<dbReference type="AlphaFoldDB" id="A0A9N9KWR3"/>
<name>A0A9N9KWR3_9HELO</name>
<evidence type="ECO:0000313" key="2">
    <source>
        <dbReference type="EMBL" id="CAG8954028.1"/>
    </source>
</evidence>